<dbReference type="OrthoDB" id="880749at2"/>
<feature type="region of interest" description="Disordered" evidence="1">
    <location>
        <begin position="27"/>
        <end position="50"/>
    </location>
</feature>
<gene>
    <name evidence="3" type="ORF">SAMN04488090_0733</name>
</gene>
<evidence type="ECO:0000313" key="4">
    <source>
        <dbReference type="Proteomes" id="UP000198901"/>
    </source>
</evidence>
<feature type="chain" id="PRO_5011741777" evidence="2">
    <location>
        <begin position="24"/>
        <end position="237"/>
    </location>
</feature>
<evidence type="ECO:0000256" key="1">
    <source>
        <dbReference type="SAM" id="MobiDB-lite"/>
    </source>
</evidence>
<evidence type="ECO:0000256" key="2">
    <source>
        <dbReference type="SAM" id="SignalP"/>
    </source>
</evidence>
<organism evidence="3 4">
    <name type="scientific">Siphonobacter aquaeclarae</name>
    <dbReference type="NCBI Taxonomy" id="563176"/>
    <lineage>
        <taxon>Bacteria</taxon>
        <taxon>Pseudomonadati</taxon>
        <taxon>Bacteroidota</taxon>
        <taxon>Cytophagia</taxon>
        <taxon>Cytophagales</taxon>
        <taxon>Cytophagaceae</taxon>
        <taxon>Siphonobacter</taxon>
    </lineage>
</organism>
<feature type="compositionally biased region" description="Pro residues" evidence="1">
    <location>
        <begin position="29"/>
        <end position="49"/>
    </location>
</feature>
<protein>
    <submittedName>
        <fullName evidence="3">Uncharacterized protein</fullName>
    </submittedName>
</protein>
<name>A0A1G9JS98_9BACT</name>
<dbReference type="STRING" id="563176.SAMN04488090_0733"/>
<dbReference type="RefSeq" id="WP_093197954.1">
    <property type="nucleotide sequence ID" value="NZ_FNGS01000002.1"/>
</dbReference>
<proteinExistence type="predicted"/>
<keyword evidence="2" id="KW-0732">Signal</keyword>
<dbReference type="AlphaFoldDB" id="A0A1G9JS98"/>
<dbReference type="EMBL" id="FNGS01000002">
    <property type="protein sequence ID" value="SDL40252.1"/>
    <property type="molecule type" value="Genomic_DNA"/>
</dbReference>
<feature type="signal peptide" evidence="2">
    <location>
        <begin position="1"/>
        <end position="23"/>
    </location>
</feature>
<evidence type="ECO:0000313" key="3">
    <source>
        <dbReference type="EMBL" id="SDL40252.1"/>
    </source>
</evidence>
<sequence length="237" mass="24809">MKSELKKITVAVAIALCATAGYAQQPGQLLPPPPAPPHRPGMAPAPPARPGAVTQLTTLDGKILEYTTNDRREYDGFTFQSSGSTLAIRFPAHLAAQLLKVAPAGSSVSLGGAQDETPEGPIFHLYSLRKGETVVSDNVPAALPDPAAERAKDFKGNITELSHDRRGMINGLILSGKMLINLPPAAVGQLSQYLKPGISLSGTGVQRAKPAGVVTADNLDTVDARTLSISGNTYLVR</sequence>
<reference evidence="3 4" key="1">
    <citation type="submission" date="2016-10" db="EMBL/GenBank/DDBJ databases">
        <authorList>
            <person name="de Groot N.N."/>
        </authorList>
    </citation>
    <scope>NUCLEOTIDE SEQUENCE [LARGE SCALE GENOMIC DNA]</scope>
    <source>
        <strain evidence="3 4">DSM 21668</strain>
    </source>
</reference>
<dbReference type="Proteomes" id="UP000198901">
    <property type="component" value="Unassembled WGS sequence"/>
</dbReference>
<keyword evidence="4" id="KW-1185">Reference proteome</keyword>
<accession>A0A1G9JS98</accession>